<feature type="transmembrane region" description="Helical" evidence="1">
    <location>
        <begin position="49"/>
        <end position="67"/>
    </location>
</feature>
<dbReference type="Proteomes" id="UP000806211">
    <property type="component" value="Unassembled WGS sequence"/>
</dbReference>
<keyword evidence="1" id="KW-0812">Transmembrane</keyword>
<evidence type="ECO:0000313" key="2">
    <source>
        <dbReference type="EMBL" id="MBE5056235.1"/>
    </source>
</evidence>
<evidence type="ECO:0000256" key="1">
    <source>
        <dbReference type="SAM" id="Phobius"/>
    </source>
</evidence>
<keyword evidence="1" id="KW-1133">Transmembrane helix</keyword>
<protein>
    <submittedName>
        <fullName evidence="2">Uncharacterized protein</fullName>
    </submittedName>
</protein>
<keyword evidence="3" id="KW-1185">Reference proteome</keyword>
<accession>A0ABR9RC15</accession>
<comment type="caution">
    <text evidence="2">The sequence shown here is derived from an EMBL/GenBank/DDBJ whole genome shotgun (WGS) entry which is preliminary data.</text>
</comment>
<reference evidence="2 3" key="1">
    <citation type="submission" date="2020-10" db="EMBL/GenBank/DDBJ databases">
        <title>ChiBAC.</title>
        <authorList>
            <person name="Zenner C."/>
            <person name="Hitch T.C.A."/>
            <person name="Clavel T."/>
        </authorList>
    </citation>
    <scope>NUCLEOTIDE SEQUENCE [LARGE SCALE GENOMIC DNA]</scope>
    <source>
        <strain evidence="2 3">DSM 107456</strain>
    </source>
</reference>
<keyword evidence="1" id="KW-0472">Membrane</keyword>
<proteinExistence type="predicted"/>
<dbReference type="RefSeq" id="WP_193537961.1">
    <property type="nucleotide sequence ID" value="NZ_JADCKF010000008.1"/>
</dbReference>
<organism evidence="2 3">
    <name type="scientific">Pseudoflavonifractor gallinarum</name>
    <dbReference type="NCBI Taxonomy" id="2779352"/>
    <lineage>
        <taxon>Bacteria</taxon>
        <taxon>Bacillati</taxon>
        <taxon>Bacillota</taxon>
        <taxon>Clostridia</taxon>
        <taxon>Eubacteriales</taxon>
        <taxon>Oscillospiraceae</taxon>
        <taxon>Pseudoflavonifractor</taxon>
    </lineage>
</organism>
<name>A0ABR9RC15_9FIRM</name>
<feature type="transmembrane region" description="Helical" evidence="1">
    <location>
        <begin position="21"/>
        <end position="43"/>
    </location>
</feature>
<evidence type="ECO:0000313" key="3">
    <source>
        <dbReference type="Proteomes" id="UP000806211"/>
    </source>
</evidence>
<dbReference type="EMBL" id="JADCKF010000008">
    <property type="protein sequence ID" value="MBE5056235.1"/>
    <property type="molecule type" value="Genomic_DNA"/>
</dbReference>
<gene>
    <name evidence="2" type="ORF">INF37_09520</name>
</gene>
<sequence>MEHKRKFFDMLRKTARSFAGNFALYLDDLLLIGAGACLVSAAYEQYGRAAGLAAAGVCLAAYALIVARSRGGRHK</sequence>